<dbReference type="AlphaFoldDB" id="A0A850HCR5"/>
<dbReference type="SUPFAM" id="SSF51621">
    <property type="entry name" value="Phosphoenolpyruvate/pyruvate domain"/>
    <property type="match status" value="1"/>
</dbReference>
<dbReference type="GO" id="GO:0000287">
    <property type="term" value="F:magnesium ion binding"/>
    <property type="evidence" value="ECO:0007669"/>
    <property type="project" value="TreeGrafter"/>
</dbReference>
<feature type="binding site" evidence="6">
    <location>
        <position position="156"/>
    </location>
    <ligand>
        <name>Mg(2+)</name>
        <dbReference type="ChEBI" id="CHEBI:18420"/>
    </ligand>
</feature>
<name>A0A850HCR5_9SPHN</name>
<evidence type="ECO:0000256" key="3">
    <source>
        <dbReference type="ARBA" id="ARBA00022723"/>
    </source>
</evidence>
<dbReference type="GO" id="GO:0016829">
    <property type="term" value="F:lyase activity"/>
    <property type="evidence" value="ECO:0007669"/>
    <property type="project" value="UniProtKB-KW"/>
</dbReference>
<evidence type="ECO:0000256" key="1">
    <source>
        <dbReference type="ARBA" id="ARBA00001946"/>
    </source>
</evidence>
<keyword evidence="4 6" id="KW-0460">Magnesium</keyword>
<dbReference type="PANTHER" id="PTHR32308:SF0">
    <property type="entry name" value="HPCH_HPAI ALDOLASE_CITRATE LYASE DOMAIN-CONTAINING PROTEIN"/>
    <property type="match status" value="1"/>
</dbReference>
<keyword evidence="3 6" id="KW-0479">Metal-binding</keyword>
<feature type="binding site" evidence="5">
    <location>
        <position position="62"/>
    </location>
    <ligand>
        <name>substrate</name>
    </ligand>
</feature>
<dbReference type="Proteomes" id="UP000546031">
    <property type="component" value="Unassembled WGS sequence"/>
</dbReference>
<dbReference type="PIRSF" id="PIRSF015582">
    <property type="entry name" value="Cit_lyase_B"/>
    <property type="match status" value="1"/>
</dbReference>
<feature type="domain" description="HpcH/HpaI aldolase/citrate lyase" evidence="7">
    <location>
        <begin position="2"/>
        <end position="229"/>
    </location>
</feature>
<proteinExistence type="inferred from homology"/>
<dbReference type="InterPro" id="IPR040442">
    <property type="entry name" value="Pyrv_kinase-like_dom_sf"/>
</dbReference>
<dbReference type="GO" id="GO:0006107">
    <property type="term" value="P:oxaloacetate metabolic process"/>
    <property type="evidence" value="ECO:0007669"/>
    <property type="project" value="TreeGrafter"/>
</dbReference>
<keyword evidence="9" id="KW-1185">Reference proteome</keyword>
<organism evidence="8 9">
    <name type="scientific">Altererythrobacter lutimaris</name>
    <dbReference type="NCBI Taxonomy" id="2743979"/>
    <lineage>
        <taxon>Bacteria</taxon>
        <taxon>Pseudomonadati</taxon>
        <taxon>Pseudomonadota</taxon>
        <taxon>Alphaproteobacteria</taxon>
        <taxon>Sphingomonadales</taxon>
        <taxon>Erythrobacteraceae</taxon>
        <taxon>Altererythrobacter</taxon>
    </lineage>
</organism>
<evidence type="ECO:0000256" key="2">
    <source>
        <dbReference type="ARBA" id="ARBA00005568"/>
    </source>
</evidence>
<protein>
    <submittedName>
        <fullName evidence="8">CoA ester lyase</fullName>
    </submittedName>
</protein>
<evidence type="ECO:0000259" key="7">
    <source>
        <dbReference type="Pfam" id="PF03328"/>
    </source>
</evidence>
<dbReference type="InterPro" id="IPR005000">
    <property type="entry name" value="Aldolase/citrate-lyase_domain"/>
</dbReference>
<accession>A0A850HCR5</accession>
<reference evidence="8 9" key="1">
    <citation type="submission" date="2020-06" db="EMBL/GenBank/DDBJ databases">
        <title>Altererythrobacter lutimaris sp. nov., a marine bacterium isolated from a tidal flat.</title>
        <authorList>
            <person name="Kim D."/>
            <person name="Yoo Y."/>
            <person name="Kim J.-J."/>
        </authorList>
    </citation>
    <scope>NUCLEOTIDE SEQUENCE [LARGE SCALE GENOMIC DNA]</scope>
    <source>
        <strain evidence="8 9">JGD-16</strain>
    </source>
</reference>
<dbReference type="Pfam" id="PF03328">
    <property type="entry name" value="HpcH_HpaI"/>
    <property type="match status" value="1"/>
</dbReference>
<dbReference type="InterPro" id="IPR011206">
    <property type="entry name" value="Citrate_lyase_beta/mcl1/mcl2"/>
</dbReference>
<dbReference type="InterPro" id="IPR015813">
    <property type="entry name" value="Pyrv/PenolPyrv_kinase-like_dom"/>
</dbReference>
<feature type="binding site" evidence="6">
    <location>
        <position position="126"/>
    </location>
    <ligand>
        <name>Mg(2+)</name>
        <dbReference type="ChEBI" id="CHEBI:18420"/>
    </ligand>
</feature>
<gene>
    <name evidence="8" type="ORF">HUO12_06005</name>
</gene>
<keyword evidence="8" id="KW-0456">Lyase</keyword>
<dbReference type="EMBL" id="JABWTA010000001">
    <property type="protein sequence ID" value="NVE94448.1"/>
    <property type="molecule type" value="Genomic_DNA"/>
</dbReference>
<dbReference type="PANTHER" id="PTHR32308">
    <property type="entry name" value="LYASE BETA SUBUNIT, PUTATIVE (AFU_ORTHOLOGUE AFUA_4G13030)-RELATED"/>
    <property type="match status" value="1"/>
</dbReference>
<evidence type="ECO:0000256" key="5">
    <source>
        <dbReference type="PIRSR" id="PIRSR015582-1"/>
    </source>
</evidence>
<evidence type="ECO:0000256" key="4">
    <source>
        <dbReference type="ARBA" id="ARBA00022842"/>
    </source>
</evidence>
<feature type="binding site" evidence="5">
    <location>
        <position position="126"/>
    </location>
    <ligand>
        <name>substrate</name>
    </ligand>
</feature>
<evidence type="ECO:0000256" key="6">
    <source>
        <dbReference type="PIRSR" id="PIRSR015582-2"/>
    </source>
</evidence>
<dbReference type="Gene3D" id="3.20.20.60">
    <property type="entry name" value="Phosphoenolpyruvate-binding domains"/>
    <property type="match status" value="1"/>
</dbReference>
<sequence>MRSWLFAPGDSEKKMTKAAESAADIALLDLEDSVMPEAKPAAREAVAAFLGGRRGGQRLWVRINPLSSGETAADLDAIMPARPGGVFLPKAEGREDVVALDAMLTECEIANDIEVGLTKIAALVTETPLAMFRCGDYAGEYPGSERLVAMSWGAEDLSSALGARVQHRSDGSYMPTYELARSFCLLGAVAAGAAPIETVMPEFRDLDALKDRAEMVRGQGFTGMLAIHPAQIDVINAAFTPSSEEVAAARAVVQAFADNPGKGTIAINGQMYDLPHLKLAERLLAEAAE</sequence>
<evidence type="ECO:0000313" key="8">
    <source>
        <dbReference type="EMBL" id="NVE94448.1"/>
    </source>
</evidence>
<comment type="caution">
    <text evidence="8">The sequence shown here is derived from an EMBL/GenBank/DDBJ whole genome shotgun (WGS) entry which is preliminary data.</text>
</comment>
<evidence type="ECO:0000313" key="9">
    <source>
        <dbReference type="Proteomes" id="UP000546031"/>
    </source>
</evidence>
<comment type="cofactor">
    <cofactor evidence="1">
        <name>Mg(2+)</name>
        <dbReference type="ChEBI" id="CHEBI:18420"/>
    </cofactor>
</comment>
<comment type="similarity">
    <text evidence="2">Belongs to the HpcH/HpaI aldolase family.</text>
</comment>